<sequence length="126" mass="13732">MWSNERKQEPLEIDLELWLPEDSCFQVSVLGSILSWLQDETSRVDKLPKPPSVAALLKHFVTAKANSPRLIPQDHAIVVTANNRDLPFAAVLQADCRTACARGPKRRLEGESGLAAESAEGAADGV</sequence>
<name>A0A8H6YYJ4_9AGAR</name>
<keyword evidence="3" id="KW-1185">Reference proteome</keyword>
<dbReference type="Proteomes" id="UP000623467">
    <property type="component" value="Unassembled WGS sequence"/>
</dbReference>
<accession>A0A8H6YYJ4</accession>
<feature type="compositionally biased region" description="Low complexity" evidence="1">
    <location>
        <begin position="111"/>
        <end position="126"/>
    </location>
</feature>
<protein>
    <submittedName>
        <fullName evidence="2">Uncharacterized protein</fullName>
    </submittedName>
</protein>
<organism evidence="2 3">
    <name type="scientific">Mycena sanguinolenta</name>
    <dbReference type="NCBI Taxonomy" id="230812"/>
    <lineage>
        <taxon>Eukaryota</taxon>
        <taxon>Fungi</taxon>
        <taxon>Dikarya</taxon>
        <taxon>Basidiomycota</taxon>
        <taxon>Agaricomycotina</taxon>
        <taxon>Agaricomycetes</taxon>
        <taxon>Agaricomycetidae</taxon>
        <taxon>Agaricales</taxon>
        <taxon>Marasmiineae</taxon>
        <taxon>Mycenaceae</taxon>
        <taxon>Mycena</taxon>
    </lineage>
</organism>
<comment type="caution">
    <text evidence="2">The sequence shown here is derived from an EMBL/GenBank/DDBJ whole genome shotgun (WGS) entry which is preliminary data.</text>
</comment>
<proteinExistence type="predicted"/>
<feature type="region of interest" description="Disordered" evidence="1">
    <location>
        <begin position="106"/>
        <end position="126"/>
    </location>
</feature>
<gene>
    <name evidence="2" type="ORF">MSAN_00819300</name>
</gene>
<evidence type="ECO:0000256" key="1">
    <source>
        <dbReference type="SAM" id="MobiDB-lite"/>
    </source>
</evidence>
<reference evidence="2" key="1">
    <citation type="submission" date="2020-05" db="EMBL/GenBank/DDBJ databases">
        <title>Mycena genomes resolve the evolution of fungal bioluminescence.</title>
        <authorList>
            <person name="Tsai I.J."/>
        </authorList>
    </citation>
    <scope>NUCLEOTIDE SEQUENCE</scope>
    <source>
        <strain evidence="2">160909Yilan</strain>
    </source>
</reference>
<evidence type="ECO:0000313" key="3">
    <source>
        <dbReference type="Proteomes" id="UP000623467"/>
    </source>
</evidence>
<dbReference type="EMBL" id="JACAZH010000005">
    <property type="protein sequence ID" value="KAF7367562.1"/>
    <property type="molecule type" value="Genomic_DNA"/>
</dbReference>
<evidence type="ECO:0000313" key="2">
    <source>
        <dbReference type="EMBL" id="KAF7367562.1"/>
    </source>
</evidence>
<dbReference type="AlphaFoldDB" id="A0A8H6YYJ4"/>